<dbReference type="PANTHER" id="PTHR38095:SF2">
    <property type="entry name" value="ANAEROBIC DIMETHYL SULFOXIDE REDUCTASE CHAIN C"/>
    <property type="match status" value="1"/>
</dbReference>
<feature type="transmembrane region" description="Helical" evidence="1">
    <location>
        <begin position="6"/>
        <end position="26"/>
    </location>
</feature>
<gene>
    <name evidence="2" type="ORF">KDN34_06610</name>
</gene>
<feature type="transmembrane region" description="Helical" evidence="1">
    <location>
        <begin position="76"/>
        <end position="96"/>
    </location>
</feature>
<organism evidence="2 3">
    <name type="scientific">Shewanella yunxiaonensis</name>
    <dbReference type="NCBI Taxonomy" id="2829809"/>
    <lineage>
        <taxon>Bacteria</taxon>
        <taxon>Pseudomonadati</taxon>
        <taxon>Pseudomonadota</taxon>
        <taxon>Gammaproteobacteria</taxon>
        <taxon>Alteromonadales</taxon>
        <taxon>Shewanellaceae</taxon>
        <taxon>Shewanella</taxon>
    </lineage>
</organism>
<feature type="transmembrane region" description="Helical" evidence="1">
    <location>
        <begin position="108"/>
        <end position="129"/>
    </location>
</feature>
<dbReference type="Proteomes" id="UP000679575">
    <property type="component" value="Chromosome"/>
</dbReference>
<name>A0ABX7YWA0_9GAMM</name>
<keyword evidence="2" id="KW-0560">Oxidoreductase</keyword>
<feature type="transmembrane region" description="Helical" evidence="1">
    <location>
        <begin position="249"/>
        <end position="267"/>
    </location>
</feature>
<feature type="transmembrane region" description="Helical" evidence="1">
    <location>
        <begin position="217"/>
        <end position="237"/>
    </location>
</feature>
<accession>A0ABX7YWA0</accession>
<protein>
    <submittedName>
        <fullName evidence="2">Dimethyl sulfoxide reductase anchor subunit</fullName>
        <ecNumber evidence="2">1.8.5.3</ecNumber>
    </submittedName>
</protein>
<reference evidence="2 3" key="1">
    <citation type="submission" date="2021-04" db="EMBL/GenBank/DDBJ databases">
        <title>Novel species identification of genus Shewanella.</title>
        <authorList>
            <person name="Liu G."/>
        </authorList>
    </citation>
    <scope>NUCLEOTIDE SEQUENCE [LARGE SCALE GENOMIC DNA]</scope>
    <source>
        <strain evidence="2 3">FJAT-54481</strain>
    </source>
</reference>
<feature type="transmembrane region" description="Helical" evidence="1">
    <location>
        <begin position="135"/>
        <end position="157"/>
    </location>
</feature>
<proteinExistence type="predicted"/>
<dbReference type="EMBL" id="CP073587">
    <property type="protein sequence ID" value="QUN07097.1"/>
    <property type="molecule type" value="Genomic_DNA"/>
</dbReference>
<dbReference type="InterPro" id="IPR007059">
    <property type="entry name" value="DmsC"/>
</dbReference>
<keyword evidence="1" id="KW-0812">Transmembrane</keyword>
<dbReference type="GO" id="GO:0016491">
    <property type="term" value="F:oxidoreductase activity"/>
    <property type="evidence" value="ECO:0007669"/>
    <property type="project" value="UniProtKB-KW"/>
</dbReference>
<sequence length="277" mass="29610">MGNEWALVFFTSFVALGAGTFMAVGFNEWRGFDPKVRWSGAVAAIILLSLGGFSSVMHLGHPERIFGALGHPTSGIFMESSMIGLTALCIVAYLVALKRNAALGTLRFIASVGVVLAAILAFAVGDSYIMGARPAWDTLILPLIYLMTAVVAACFAYNIMHKPNLSVGDSITTKSLTLLALLVMAVLIIAYVVHISSDDFPDYSRSATRILSGDLAPLFWAGIVLVGIVIPAILALIKPANNSRSTLAIIALVCVFIGAISFRLMMFKLGTSVWQFF</sequence>
<dbReference type="PANTHER" id="PTHR38095">
    <property type="entry name" value="ANAEROBIC DIMETHYL SULFOXIDE REDUCTASE CHAIN YNFH"/>
    <property type="match status" value="1"/>
</dbReference>
<evidence type="ECO:0000313" key="2">
    <source>
        <dbReference type="EMBL" id="QUN07097.1"/>
    </source>
</evidence>
<keyword evidence="1" id="KW-0472">Membrane</keyword>
<dbReference type="RefSeq" id="WP_212596101.1">
    <property type="nucleotide sequence ID" value="NZ_CP073587.1"/>
</dbReference>
<keyword evidence="3" id="KW-1185">Reference proteome</keyword>
<feature type="transmembrane region" description="Helical" evidence="1">
    <location>
        <begin position="38"/>
        <end position="56"/>
    </location>
</feature>
<feature type="transmembrane region" description="Helical" evidence="1">
    <location>
        <begin position="178"/>
        <end position="197"/>
    </location>
</feature>
<dbReference type="EC" id="1.8.5.3" evidence="2"/>
<evidence type="ECO:0000313" key="3">
    <source>
        <dbReference type="Proteomes" id="UP000679575"/>
    </source>
</evidence>
<keyword evidence="1" id="KW-1133">Transmembrane helix</keyword>
<dbReference type="Pfam" id="PF04976">
    <property type="entry name" value="DmsC"/>
    <property type="match status" value="1"/>
</dbReference>
<evidence type="ECO:0000256" key="1">
    <source>
        <dbReference type="SAM" id="Phobius"/>
    </source>
</evidence>